<dbReference type="EMBL" id="VSWC01000185">
    <property type="protein sequence ID" value="KAA1067074.1"/>
    <property type="molecule type" value="Genomic_DNA"/>
</dbReference>
<accession>A0A5B0LU01</accession>
<dbReference type="OrthoDB" id="10386752at2759"/>
<proteinExistence type="predicted"/>
<evidence type="ECO:0000313" key="2">
    <source>
        <dbReference type="EMBL" id="KAA1132934.1"/>
    </source>
</evidence>
<evidence type="ECO:0000313" key="1">
    <source>
        <dbReference type="EMBL" id="KAA1067074.1"/>
    </source>
</evidence>
<sequence>MVTWATNSLTGNSLTKFTSFFRRDCFVRAFPGQLSCDSPSSTPGDGHAVTLILVTLEPLQCHAREEPHQQEQPLREVQSDAEWADQTRLGGLSEGATAARWPSFPQVHGGEAKRPARIAYEATPWSYIGTGKVKLWQRERSEHWASYKCTECVTTGPRGDPGRTPP</sequence>
<comment type="caution">
    <text evidence="1">The sequence shown here is derived from an EMBL/GenBank/DDBJ whole genome shotgun (WGS) entry which is preliminary data.</text>
</comment>
<keyword evidence="3" id="KW-1185">Reference proteome</keyword>
<protein>
    <submittedName>
        <fullName evidence="1">Uncharacterized protein</fullName>
    </submittedName>
</protein>
<organism evidence="1 3">
    <name type="scientific">Puccinia graminis f. sp. tritici</name>
    <dbReference type="NCBI Taxonomy" id="56615"/>
    <lineage>
        <taxon>Eukaryota</taxon>
        <taxon>Fungi</taxon>
        <taxon>Dikarya</taxon>
        <taxon>Basidiomycota</taxon>
        <taxon>Pucciniomycotina</taxon>
        <taxon>Pucciniomycetes</taxon>
        <taxon>Pucciniales</taxon>
        <taxon>Pucciniaceae</taxon>
        <taxon>Puccinia</taxon>
    </lineage>
</organism>
<name>A0A5B0LU01_PUCGR</name>
<dbReference type="Proteomes" id="UP000324748">
    <property type="component" value="Unassembled WGS sequence"/>
</dbReference>
<gene>
    <name evidence="1" type="ORF">PGT21_000678</name>
    <name evidence="2" type="ORF">PGTUg99_001337</name>
</gene>
<evidence type="ECO:0000313" key="3">
    <source>
        <dbReference type="Proteomes" id="UP000324748"/>
    </source>
</evidence>
<dbReference type="EMBL" id="VDEP01000074">
    <property type="protein sequence ID" value="KAA1132934.1"/>
    <property type="molecule type" value="Genomic_DNA"/>
</dbReference>
<reference evidence="3 4" key="1">
    <citation type="submission" date="2019-05" db="EMBL/GenBank/DDBJ databases">
        <title>Emergence of the Ug99 lineage of the wheat stem rust pathogen through somatic hybridization.</title>
        <authorList>
            <person name="Li F."/>
            <person name="Upadhyaya N.M."/>
            <person name="Sperschneider J."/>
            <person name="Matny O."/>
            <person name="Nguyen-Phuc H."/>
            <person name="Mago R."/>
            <person name="Raley C."/>
            <person name="Miller M.E."/>
            <person name="Silverstein K.A.T."/>
            <person name="Henningsen E."/>
            <person name="Hirsch C.D."/>
            <person name="Visser B."/>
            <person name="Pretorius Z.A."/>
            <person name="Steffenson B.J."/>
            <person name="Schwessinger B."/>
            <person name="Dodds P.N."/>
            <person name="Figueroa M."/>
        </authorList>
    </citation>
    <scope>NUCLEOTIDE SEQUENCE [LARGE SCALE GENOMIC DNA]</scope>
    <source>
        <strain evidence="1">21-0</strain>
        <strain evidence="2 4">Ug99</strain>
    </source>
</reference>
<evidence type="ECO:0000313" key="4">
    <source>
        <dbReference type="Proteomes" id="UP000325313"/>
    </source>
</evidence>
<dbReference type="Proteomes" id="UP000325313">
    <property type="component" value="Unassembled WGS sequence"/>
</dbReference>
<dbReference type="AlphaFoldDB" id="A0A5B0LU01"/>